<dbReference type="CDD" id="cd12797">
    <property type="entry name" value="M23_peptidase"/>
    <property type="match status" value="1"/>
</dbReference>
<feature type="compositionally biased region" description="Basic residues" evidence="2">
    <location>
        <begin position="122"/>
        <end position="133"/>
    </location>
</feature>
<sequence>MSDMFFPCPVSFYRLYCCLLKFKNLVIILLVLLFSACAQLPKHWDPQGYTVKQGDTLYSIAWRYEKDFQLMVRINNLRAPYAIYPGQRLRMNAPISGMNNSKIHTLLRDKSGASKRQNSKVNHSRGGIKKNRNNVKVQRNETLYAIALREGYSLTQLAQWNHLNPPYVIYKGQSIRLHPVRSSHHKPSKLKSIPKPPAVTHKLSAPVTSVTNARPLALKVKGWHWPVNGRVVQTFKNSVSSRKGIGIKGRTGQPIKAAASGSVVYSGNGLINYGNLIIIKHSHTFLSAYAYNQSLLVKEGDFVKQGQMIAKMGNFNAKPLLHFEIRKNGKPVNPLKYLPKM</sequence>
<dbReference type="Gene3D" id="2.70.70.10">
    <property type="entry name" value="Glucose Permease (Domain IIA)"/>
    <property type="match status" value="1"/>
</dbReference>
<dbReference type="InterPro" id="IPR050570">
    <property type="entry name" value="Cell_wall_metabolism_enzyme"/>
</dbReference>
<dbReference type="CDD" id="cd00118">
    <property type="entry name" value="LysM"/>
    <property type="match status" value="2"/>
</dbReference>
<dbReference type="PROSITE" id="PS51782">
    <property type="entry name" value="LYSM"/>
    <property type="match status" value="2"/>
</dbReference>
<dbReference type="PANTHER" id="PTHR21666">
    <property type="entry name" value="PEPTIDASE-RELATED"/>
    <property type="match status" value="1"/>
</dbReference>
<dbReference type="AlphaFoldDB" id="A0A3B0WM98"/>
<evidence type="ECO:0000256" key="2">
    <source>
        <dbReference type="SAM" id="MobiDB-lite"/>
    </source>
</evidence>
<organism evidence="4">
    <name type="scientific">hydrothermal vent metagenome</name>
    <dbReference type="NCBI Taxonomy" id="652676"/>
    <lineage>
        <taxon>unclassified sequences</taxon>
        <taxon>metagenomes</taxon>
        <taxon>ecological metagenomes</taxon>
    </lineage>
</organism>
<name>A0A3B0WM98_9ZZZZ</name>
<gene>
    <name evidence="4" type="ORF">MNBD_GAMMA07-1876</name>
</gene>
<dbReference type="SUPFAM" id="SSF54106">
    <property type="entry name" value="LysM domain"/>
    <property type="match status" value="1"/>
</dbReference>
<dbReference type="InterPro" id="IPR016047">
    <property type="entry name" value="M23ase_b-sheet_dom"/>
</dbReference>
<dbReference type="GO" id="GO:0009279">
    <property type="term" value="C:cell outer membrane"/>
    <property type="evidence" value="ECO:0007669"/>
    <property type="project" value="TreeGrafter"/>
</dbReference>
<dbReference type="InterPro" id="IPR018392">
    <property type="entry name" value="LysM"/>
</dbReference>
<dbReference type="InterPro" id="IPR036779">
    <property type="entry name" value="LysM_dom_sf"/>
</dbReference>
<keyword evidence="4" id="KW-0449">Lipoprotein</keyword>
<dbReference type="Gene3D" id="3.10.350.10">
    <property type="entry name" value="LysM domain"/>
    <property type="match status" value="2"/>
</dbReference>
<evidence type="ECO:0000313" key="4">
    <source>
        <dbReference type="EMBL" id="VAW57045.1"/>
    </source>
</evidence>
<feature type="domain" description="LysM" evidence="3">
    <location>
        <begin position="133"/>
        <end position="177"/>
    </location>
</feature>
<dbReference type="InterPro" id="IPR011055">
    <property type="entry name" value="Dup_hybrid_motif"/>
</dbReference>
<feature type="domain" description="LysM" evidence="3">
    <location>
        <begin position="47"/>
        <end position="91"/>
    </location>
</feature>
<comment type="similarity">
    <text evidence="1">Belongs to the E.coli NlpD/Haemophilus LppB family.</text>
</comment>
<dbReference type="EMBL" id="UOFF01000320">
    <property type="protein sequence ID" value="VAW57045.1"/>
    <property type="molecule type" value="Genomic_DNA"/>
</dbReference>
<reference evidence="4" key="1">
    <citation type="submission" date="2018-06" db="EMBL/GenBank/DDBJ databases">
        <authorList>
            <person name="Zhirakovskaya E."/>
        </authorList>
    </citation>
    <scope>NUCLEOTIDE SEQUENCE</scope>
</reference>
<dbReference type="GO" id="GO:0004222">
    <property type="term" value="F:metalloendopeptidase activity"/>
    <property type="evidence" value="ECO:0007669"/>
    <property type="project" value="TreeGrafter"/>
</dbReference>
<dbReference type="SMART" id="SM00257">
    <property type="entry name" value="LysM"/>
    <property type="match status" value="2"/>
</dbReference>
<dbReference type="Pfam" id="PF01476">
    <property type="entry name" value="LysM"/>
    <property type="match status" value="2"/>
</dbReference>
<dbReference type="SUPFAM" id="SSF51261">
    <property type="entry name" value="Duplicated hybrid motif"/>
    <property type="match status" value="1"/>
</dbReference>
<dbReference type="PANTHER" id="PTHR21666:SF263">
    <property type="entry name" value="MUREIN HYDROLASE ACTIVATOR NLPD"/>
    <property type="match status" value="1"/>
</dbReference>
<dbReference type="GO" id="GO:0032153">
    <property type="term" value="C:cell division site"/>
    <property type="evidence" value="ECO:0007669"/>
    <property type="project" value="TreeGrafter"/>
</dbReference>
<protein>
    <submittedName>
        <fullName evidence="4">Lipoprotein NlpD</fullName>
    </submittedName>
</protein>
<accession>A0A3B0WM98</accession>
<dbReference type="Pfam" id="PF01551">
    <property type="entry name" value="Peptidase_M23"/>
    <property type="match status" value="1"/>
</dbReference>
<evidence type="ECO:0000256" key="1">
    <source>
        <dbReference type="ARBA" id="ARBA00038420"/>
    </source>
</evidence>
<feature type="region of interest" description="Disordered" evidence="2">
    <location>
        <begin position="109"/>
        <end position="133"/>
    </location>
</feature>
<proteinExistence type="inferred from homology"/>
<evidence type="ECO:0000259" key="3">
    <source>
        <dbReference type="PROSITE" id="PS51782"/>
    </source>
</evidence>